<keyword evidence="2" id="KW-0663">Pyridoxal phosphate</keyword>
<dbReference type="AlphaFoldDB" id="A0A1V1NZV3"/>
<protein>
    <recommendedName>
        <fullName evidence="3">Tryptophan synthase beta chain-like PALP domain-containing protein</fullName>
    </recommendedName>
</protein>
<reference evidence="5" key="1">
    <citation type="submission" date="2012-11" db="EMBL/GenBank/DDBJ databases">
        <authorList>
            <person name="Lucero-Rivera Y.E."/>
            <person name="Tovar-Ramirez D."/>
        </authorList>
    </citation>
    <scope>NUCLEOTIDE SEQUENCE [LARGE SCALE GENOMIC DNA]</scope>
    <source>
        <strain evidence="5">Araruama</strain>
    </source>
</reference>
<evidence type="ECO:0000313" key="4">
    <source>
        <dbReference type="EMBL" id="ETR68137.1"/>
    </source>
</evidence>
<evidence type="ECO:0000259" key="3">
    <source>
        <dbReference type="Pfam" id="PF00291"/>
    </source>
</evidence>
<dbReference type="InterPro" id="IPR036052">
    <property type="entry name" value="TrpB-like_PALP_sf"/>
</dbReference>
<comment type="caution">
    <text evidence="4">The sequence shown here is derived from an EMBL/GenBank/DDBJ whole genome shotgun (WGS) entry which is preliminary data.</text>
</comment>
<dbReference type="InterPro" id="IPR001926">
    <property type="entry name" value="TrpB-like_PALP"/>
</dbReference>
<dbReference type="SUPFAM" id="SSF53686">
    <property type="entry name" value="Tryptophan synthase beta subunit-like PLP-dependent enzymes"/>
    <property type="match status" value="1"/>
</dbReference>
<dbReference type="Proteomes" id="UP000189670">
    <property type="component" value="Unassembled WGS sequence"/>
</dbReference>
<evidence type="ECO:0000313" key="5">
    <source>
        <dbReference type="Proteomes" id="UP000189670"/>
    </source>
</evidence>
<sequence length="283" mass="31400">MHGYYSLIFVPSSCQKMKHLAMFDNTLIIALKGATYEDVYCLSNQVKISGIYNANVSNEILITGFQPVARKICALSPLPTHILAGVGNGTYLSGLTWSFQHTLAKLPKIVPVGMKGAFPFENAVNKNKNIYRYQTFGEDTTYIDAAPGSVALESYNMPQLFHSLKLSKGFPLGSLTNSDLRNAYLLLMNDENLIKNCVIPEPTGIMGLAAAMKYKAYFSGDDILLISFTGHACTSIDSVKRLVPELMNPILCQYLSQRSLLSCMKTKGKQNIVYLEKKFPIRR</sequence>
<dbReference type="EMBL" id="ATBP01001060">
    <property type="protein sequence ID" value="ETR68137.1"/>
    <property type="molecule type" value="Genomic_DNA"/>
</dbReference>
<proteinExistence type="predicted"/>
<evidence type="ECO:0000256" key="1">
    <source>
        <dbReference type="ARBA" id="ARBA00001933"/>
    </source>
</evidence>
<evidence type="ECO:0000256" key="2">
    <source>
        <dbReference type="ARBA" id="ARBA00022898"/>
    </source>
</evidence>
<organism evidence="4 5">
    <name type="scientific">Candidatus Magnetoglobus multicellularis str. Araruama</name>
    <dbReference type="NCBI Taxonomy" id="890399"/>
    <lineage>
        <taxon>Bacteria</taxon>
        <taxon>Pseudomonadati</taxon>
        <taxon>Thermodesulfobacteriota</taxon>
        <taxon>Desulfobacteria</taxon>
        <taxon>Desulfobacterales</taxon>
        <taxon>Desulfobacteraceae</taxon>
        <taxon>Candidatus Magnetoglobus</taxon>
    </lineage>
</organism>
<comment type="cofactor">
    <cofactor evidence="1">
        <name>pyridoxal 5'-phosphate</name>
        <dbReference type="ChEBI" id="CHEBI:597326"/>
    </cofactor>
</comment>
<feature type="domain" description="Tryptophan synthase beta chain-like PALP" evidence="3">
    <location>
        <begin position="2"/>
        <end position="228"/>
    </location>
</feature>
<gene>
    <name evidence="4" type="ORF">OMM_04740</name>
</gene>
<dbReference type="Gene3D" id="3.40.50.1100">
    <property type="match status" value="1"/>
</dbReference>
<name>A0A1V1NZV3_9BACT</name>
<accession>A0A1V1NZV3</accession>
<dbReference type="Pfam" id="PF00291">
    <property type="entry name" value="PALP"/>
    <property type="match status" value="1"/>
</dbReference>